<proteinExistence type="predicted"/>
<evidence type="ECO:0000256" key="1">
    <source>
        <dbReference type="SAM" id="Phobius"/>
    </source>
</evidence>
<dbReference type="PATRIC" id="fig|797303.5.peg.2447"/>
<sequence length="62" mass="6624">MTPEGDPVTNEDRTGPTARGSALWDRLAGLRAAVRSRESIVLAALGLLLFLVLATGNYLGLW</sequence>
<keyword evidence="5" id="KW-1185">Reference proteome</keyword>
<dbReference type="KEGG" id="npe:Natpe_2605"/>
<keyword evidence="1" id="KW-0812">Transmembrane</keyword>
<dbReference type="HOGENOM" id="CLU_2893351_0_0_2"/>
<dbReference type="AlphaFoldDB" id="L0JNJ8"/>
<reference evidence="4" key="2">
    <citation type="submission" date="2012-02" db="EMBL/GenBank/DDBJ databases">
        <title>Complete sequence of chromosome of Natrinema pellirubrum DSM 15624.</title>
        <authorList>
            <person name="Lucas S."/>
            <person name="Han J."/>
            <person name="Lapidus A."/>
            <person name="Cheng J.-F."/>
            <person name="Goodwin L."/>
            <person name="Pitluck S."/>
            <person name="Peters L."/>
            <person name="Teshima H."/>
            <person name="Detter J.C."/>
            <person name="Han C."/>
            <person name="Tapia R."/>
            <person name="Land M."/>
            <person name="Hauser L."/>
            <person name="Kyrpides N."/>
            <person name="Ivanova N."/>
            <person name="Pagani I."/>
            <person name="Sproer C."/>
            <person name="Anderson I."/>
            <person name="Woyke T."/>
        </authorList>
    </citation>
    <scope>NUCLEOTIDE SEQUENCE [LARGE SCALE GENOMIC DNA]</scope>
    <source>
        <strain evidence="4">DSM 15624 / JCM 10476 / NCIMB 786</strain>
    </source>
</reference>
<evidence type="ECO:0000313" key="5">
    <source>
        <dbReference type="Proteomes" id="UP000011593"/>
    </source>
</evidence>
<name>L0JNJ8_NATP1</name>
<reference evidence="2" key="1">
    <citation type="submission" date="2012-02" db="EMBL/GenBank/DDBJ databases">
        <title>Complete sequence of chromosome of Natrinema pellirubrum DSM 15624.</title>
        <authorList>
            <consortium name="US DOE Joint Genome Institute"/>
            <person name="Lucas S."/>
            <person name="Han J."/>
            <person name="Lapidus A."/>
            <person name="Cheng J.-F."/>
            <person name="Goodwin L."/>
            <person name="Pitluck S."/>
            <person name="Peters L."/>
            <person name="Teshima H."/>
            <person name="Detter J.C."/>
            <person name="Han C."/>
            <person name="Tapia R."/>
            <person name="Land M."/>
            <person name="Hauser L."/>
            <person name="Kyrpides N."/>
            <person name="Ivanova N."/>
            <person name="Pagani I."/>
            <person name="Sproer C."/>
            <person name="Anderson I."/>
            <person name="Woyke T."/>
        </authorList>
    </citation>
    <scope>NUCLEOTIDE SEQUENCE</scope>
    <source>
        <strain evidence="2">DSM 15624</strain>
    </source>
</reference>
<dbReference type="EMBL" id="CP003372">
    <property type="protein sequence ID" value="AGB32413.1"/>
    <property type="molecule type" value="Genomic_DNA"/>
</dbReference>
<reference evidence="3 5" key="3">
    <citation type="journal article" date="2014" name="PLoS Genet.">
        <title>Phylogenetically driven sequencing of extremely halophilic archaea reveals strategies for static and dynamic osmo-response.</title>
        <authorList>
            <person name="Becker E.A."/>
            <person name="Seitzer P.M."/>
            <person name="Tritt A."/>
            <person name="Larsen D."/>
            <person name="Krusor M."/>
            <person name="Yao A.I."/>
            <person name="Wu D."/>
            <person name="Madern D."/>
            <person name="Eisen J.A."/>
            <person name="Darling A.E."/>
            <person name="Facciotti M.T."/>
        </authorList>
    </citation>
    <scope>NUCLEOTIDE SEQUENCE [LARGE SCALE GENOMIC DNA]</scope>
    <source>
        <strain evidence="3 5">DSM 15624</strain>
    </source>
</reference>
<dbReference type="RefSeq" id="WP_006181797.1">
    <property type="nucleotide sequence ID" value="NC_019962.1"/>
</dbReference>
<keyword evidence="1" id="KW-0472">Membrane</keyword>
<evidence type="ECO:0000313" key="3">
    <source>
        <dbReference type="EMBL" id="ELY73902.1"/>
    </source>
</evidence>
<organism evidence="2 4">
    <name type="scientific">Natrinema pellirubrum (strain DSM 15624 / CIP 106293 / JCM 10476 / NCIMB 786 / 157)</name>
    <dbReference type="NCBI Taxonomy" id="797303"/>
    <lineage>
        <taxon>Archaea</taxon>
        <taxon>Methanobacteriati</taxon>
        <taxon>Methanobacteriota</taxon>
        <taxon>Stenosarchaea group</taxon>
        <taxon>Halobacteria</taxon>
        <taxon>Halobacteriales</taxon>
        <taxon>Natrialbaceae</taxon>
        <taxon>Natrinema</taxon>
    </lineage>
</organism>
<gene>
    <name evidence="2" type="ordered locus">Natpe_2605</name>
    <name evidence="3" type="ORF">C488_12146</name>
</gene>
<evidence type="ECO:0000313" key="4">
    <source>
        <dbReference type="Proteomes" id="UP000010843"/>
    </source>
</evidence>
<evidence type="ECO:0000313" key="2">
    <source>
        <dbReference type="EMBL" id="AGB32413.1"/>
    </source>
</evidence>
<keyword evidence="1" id="KW-1133">Transmembrane helix</keyword>
<dbReference type="Proteomes" id="UP000010843">
    <property type="component" value="Chromosome"/>
</dbReference>
<dbReference type="Proteomes" id="UP000011593">
    <property type="component" value="Unassembled WGS sequence"/>
</dbReference>
<dbReference type="EMBL" id="AOIE01000074">
    <property type="protein sequence ID" value="ELY73902.1"/>
    <property type="molecule type" value="Genomic_DNA"/>
</dbReference>
<feature type="transmembrane region" description="Helical" evidence="1">
    <location>
        <begin position="40"/>
        <end position="59"/>
    </location>
</feature>
<protein>
    <submittedName>
        <fullName evidence="2">Uncharacterized protein</fullName>
    </submittedName>
</protein>
<accession>L0JNJ8</accession>
<dbReference type="GeneID" id="14335768"/>